<sequence>MDTIRDLGAVVRTRRHELGVSQEELSRRAGVSRPWLSRVEAGRHPRAEMQKILDVLGALELDFTLSPARPRGDAVTDDDPFRHHFGGGS</sequence>
<feature type="domain" description="HTH cro/C1-type" evidence="2">
    <location>
        <begin position="11"/>
        <end position="63"/>
    </location>
</feature>
<dbReference type="Proteomes" id="UP001157126">
    <property type="component" value="Unassembled WGS sequence"/>
</dbReference>
<dbReference type="PROSITE" id="PS50943">
    <property type="entry name" value="HTH_CROC1"/>
    <property type="match status" value="1"/>
</dbReference>
<dbReference type="Gene3D" id="1.10.260.40">
    <property type="entry name" value="lambda repressor-like DNA-binding domains"/>
    <property type="match status" value="1"/>
</dbReference>
<keyword evidence="4" id="KW-1185">Reference proteome</keyword>
<organism evidence="3 4">
    <name type="scientific">Mobilicoccus caccae</name>
    <dbReference type="NCBI Taxonomy" id="1859295"/>
    <lineage>
        <taxon>Bacteria</taxon>
        <taxon>Bacillati</taxon>
        <taxon>Actinomycetota</taxon>
        <taxon>Actinomycetes</taxon>
        <taxon>Micrococcales</taxon>
        <taxon>Dermatophilaceae</taxon>
        <taxon>Mobilicoccus</taxon>
    </lineage>
</organism>
<dbReference type="SUPFAM" id="SSF47413">
    <property type="entry name" value="lambda repressor-like DNA-binding domains"/>
    <property type="match status" value="1"/>
</dbReference>
<evidence type="ECO:0000313" key="4">
    <source>
        <dbReference type="Proteomes" id="UP001157126"/>
    </source>
</evidence>
<evidence type="ECO:0000256" key="1">
    <source>
        <dbReference type="SAM" id="MobiDB-lite"/>
    </source>
</evidence>
<feature type="region of interest" description="Disordered" evidence="1">
    <location>
        <begin position="67"/>
        <end position="89"/>
    </location>
</feature>
<reference evidence="4" key="1">
    <citation type="journal article" date="2019" name="Int. J. Syst. Evol. Microbiol.">
        <title>The Global Catalogue of Microorganisms (GCM) 10K type strain sequencing project: providing services to taxonomists for standard genome sequencing and annotation.</title>
        <authorList>
            <consortium name="The Broad Institute Genomics Platform"/>
            <consortium name="The Broad Institute Genome Sequencing Center for Infectious Disease"/>
            <person name="Wu L."/>
            <person name="Ma J."/>
        </authorList>
    </citation>
    <scope>NUCLEOTIDE SEQUENCE [LARGE SCALE GENOMIC DNA]</scope>
    <source>
        <strain evidence="4">NBRC 113072</strain>
    </source>
</reference>
<dbReference type="Pfam" id="PF13560">
    <property type="entry name" value="HTH_31"/>
    <property type="match status" value="1"/>
</dbReference>
<evidence type="ECO:0000259" key="2">
    <source>
        <dbReference type="PROSITE" id="PS50943"/>
    </source>
</evidence>
<proteinExistence type="predicted"/>
<feature type="compositionally biased region" description="Basic and acidic residues" evidence="1">
    <location>
        <begin position="70"/>
        <end position="82"/>
    </location>
</feature>
<dbReference type="InterPro" id="IPR010982">
    <property type="entry name" value="Lambda_DNA-bd_dom_sf"/>
</dbReference>
<dbReference type="InterPro" id="IPR001387">
    <property type="entry name" value="Cro/C1-type_HTH"/>
</dbReference>
<name>A0ABQ6INC6_9MICO</name>
<evidence type="ECO:0000313" key="3">
    <source>
        <dbReference type="EMBL" id="GMA39415.1"/>
    </source>
</evidence>
<accession>A0ABQ6INC6</accession>
<dbReference type="CDD" id="cd00093">
    <property type="entry name" value="HTH_XRE"/>
    <property type="match status" value="1"/>
</dbReference>
<gene>
    <name evidence="3" type="ORF">GCM10025883_14600</name>
</gene>
<dbReference type="EMBL" id="BSUO01000001">
    <property type="protein sequence ID" value="GMA39415.1"/>
    <property type="molecule type" value="Genomic_DNA"/>
</dbReference>
<dbReference type="RefSeq" id="WP_284303332.1">
    <property type="nucleotide sequence ID" value="NZ_BSUO01000001.1"/>
</dbReference>
<protein>
    <recommendedName>
        <fullName evidence="2">HTH cro/C1-type domain-containing protein</fullName>
    </recommendedName>
</protein>
<dbReference type="SMART" id="SM00530">
    <property type="entry name" value="HTH_XRE"/>
    <property type="match status" value="1"/>
</dbReference>
<comment type="caution">
    <text evidence="3">The sequence shown here is derived from an EMBL/GenBank/DDBJ whole genome shotgun (WGS) entry which is preliminary data.</text>
</comment>